<evidence type="ECO:0000313" key="3">
    <source>
        <dbReference type="Proteomes" id="UP000076715"/>
    </source>
</evidence>
<feature type="transmembrane region" description="Helical" evidence="1">
    <location>
        <begin position="137"/>
        <end position="156"/>
    </location>
</feature>
<feature type="transmembrane region" description="Helical" evidence="1">
    <location>
        <begin position="82"/>
        <end position="107"/>
    </location>
</feature>
<keyword evidence="1" id="KW-0472">Membrane</keyword>
<keyword evidence="1" id="KW-1133">Transmembrane helix</keyword>
<comment type="caution">
    <text evidence="2">The sequence shown here is derived from an EMBL/GenBank/DDBJ whole genome shotgun (WGS) entry which is preliminary data.</text>
</comment>
<dbReference type="EMBL" id="LQRT01000001">
    <property type="protein sequence ID" value="KZS42952.1"/>
    <property type="molecule type" value="Genomic_DNA"/>
</dbReference>
<keyword evidence="3" id="KW-1185">Reference proteome</keyword>
<evidence type="ECO:0000256" key="1">
    <source>
        <dbReference type="SAM" id="Phobius"/>
    </source>
</evidence>
<feature type="transmembrane region" description="Helical" evidence="1">
    <location>
        <begin position="199"/>
        <end position="232"/>
    </location>
</feature>
<keyword evidence="1" id="KW-0812">Transmembrane</keyword>
<reference evidence="2 3" key="1">
    <citation type="submission" date="2016-01" db="EMBL/GenBank/DDBJ databases">
        <title>The draft genome sequence of Aquimarina sp. RZW4-3-2.</title>
        <authorList>
            <person name="Wang Y."/>
        </authorList>
    </citation>
    <scope>NUCLEOTIDE SEQUENCE [LARGE SCALE GENOMIC DNA]</scope>
    <source>
        <strain evidence="2 3">RZW4-3-2</strain>
    </source>
</reference>
<evidence type="ECO:0008006" key="4">
    <source>
        <dbReference type="Google" id="ProtNLM"/>
    </source>
</evidence>
<gene>
    <name evidence="2" type="ORF">AWE51_16510</name>
</gene>
<protein>
    <recommendedName>
        <fullName evidence="4">Glycerophosphoryl diester phosphodiesterase membrane domain-containing protein</fullName>
    </recommendedName>
</protein>
<sequence>MEHPIFNKIENSKKPDFGEVLSKSFELYKKTFSMGVTHSLISLVIMIPFLLIVYVPVLPGYIEMIQNAGDPYYQPSFFEDISPVMIVIWVLVIFIMSFLLQVLNFSVYGHFLKALKKIDLNTNDDIGGYFTIAKQHFGKIILISLATMGIALLATLACYFPIFYVMVPFQLVIPIFIFNQEMSVGDIIKAAFKLGNKYWLVLFGLIFISGMLSALGVIACYVGIIFTMFFSYVVSYYVYKDTVGFEHGEPEGEQTLFVK</sequence>
<dbReference type="AlphaFoldDB" id="A0A163D2T4"/>
<dbReference type="STRING" id="1642818.AWE51_16510"/>
<organism evidence="2 3">
    <name type="scientific">Aquimarina aggregata</name>
    <dbReference type="NCBI Taxonomy" id="1642818"/>
    <lineage>
        <taxon>Bacteria</taxon>
        <taxon>Pseudomonadati</taxon>
        <taxon>Bacteroidota</taxon>
        <taxon>Flavobacteriia</taxon>
        <taxon>Flavobacteriales</taxon>
        <taxon>Flavobacteriaceae</taxon>
        <taxon>Aquimarina</taxon>
    </lineage>
</organism>
<name>A0A163D2T4_9FLAO</name>
<dbReference type="OrthoDB" id="1365379at2"/>
<dbReference type="Proteomes" id="UP000076715">
    <property type="component" value="Unassembled WGS sequence"/>
</dbReference>
<proteinExistence type="predicted"/>
<dbReference type="RefSeq" id="WP_066308278.1">
    <property type="nucleotide sequence ID" value="NZ_LQRT01000001.1"/>
</dbReference>
<accession>A0A163D2T4</accession>
<feature type="transmembrane region" description="Helical" evidence="1">
    <location>
        <begin position="40"/>
        <end position="62"/>
    </location>
</feature>
<evidence type="ECO:0000313" key="2">
    <source>
        <dbReference type="EMBL" id="KZS42952.1"/>
    </source>
</evidence>